<protein>
    <submittedName>
        <fullName evidence="1">Uncharacterized protein</fullName>
    </submittedName>
</protein>
<proteinExistence type="predicted"/>
<comment type="caution">
    <text evidence="1">The sequence shown here is derived from an EMBL/GenBank/DDBJ whole genome shotgun (WGS) entry which is preliminary data.</text>
</comment>
<dbReference type="EMBL" id="SEYY01016834">
    <property type="protein sequence ID" value="KAB7499752.1"/>
    <property type="molecule type" value="Genomic_DNA"/>
</dbReference>
<gene>
    <name evidence="1" type="ORF">Anas_09207</name>
</gene>
<evidence type="ECO:0000313" key="1">
    <source>
        <dbReference type="EMBL" id="KAB7499752.1"/>
    </source>
</evidence>
<accession>A0A5N5T0D2</accession>
<reference evidence="1 2" key="1">
    <citation type="journal article" date="2019" name="PLoS Biol.">
        <title>Sex chromosomes control vertical transmission of feminizing Wolbachia symbionts in an isopod.</title>
        <authorList>
            <person name="Becking T."/>
            <person name="Chebbi M.A."/>
            <person name="Giraud I."/>
            <person name="Moumen B."/>
            <person name="Laverre T."/>
            <person name="Caubet Y."/>
            <person name="Peccoud J."/>
            <person name="Gilbert C."/>
            <person name="Cordaux R."/>
        </authorList>
    </citation>
    <scope>NUCLEOTIDE SEQUENCE [LARGE SCALE GENOMIC DNA]</scope>
    <source>
        <strain evidence="1">ANa2</strain>
        <tissue evidence="1">Whole body excluding digestive tract and cuticle</tissue>
    </source>
</reference>
<evidence type="ECO:0000313" key="2">
    <source>
        <dbReference type="Proteomes" id="UP000326759"/>
    </source>
</evidence>
<dbReference type="AlphaFoldDB" id="A0A5N5T0D2"/>
<sequence>MHNIDKDKEESFQNINVDLDIVILPWVFVLFDYYLIGEVLQLKGFTQTSQEFYNLNPNVPER</sequence>
<keyword evidence="2" id="KW-1185">Reference proteome</keyword>
<dbReference type="Proteomes" id="UP000326759">
    <property type="component" value="Unassembled WGS sequence"/>
</dbReference>
<organism evidence="1 2">
    <name type="scientific">Armadillidium nasatum</name>
    <dbReference type="NCBI Taxonomy" id="96803"/>
    <lineage>
        <taxon>Eukaryota</taxon>
        <taxon>Metazoa</taxon>
        <taxon>Ecdysozoa</taxon>
        <taxon>Arthropoda</taxon>
        <taxon>Crustacea</taxon>
        <taxon>Multicrustacea</taxon>
        <taxon>Malacostraca</taxon>
        <taxon>Eumalacostraca</taxon>
        <taxon>Peracarida</taxon>
        <taxon>Isopoda</taxon>
        <taxon>Oniscidea</taxon>
        <taxon>Crinocheta</taxon>
        <taxon>Armadillidiidae</taxon>
        <taxon>Armadillidium</taxon>
    </lineage>
</organism>
<name>A0A5N5T0D2_9CRUS</name>